<reference evidence="1 2" key="1">
    <citation type="journal article" date="2020" name="Sci. Rep.">
        <title>A novel cyanobacterial geosmin producer, revising GeoA distribution and dispersion patterns in Bacteria.</title>
        <authorList>
            <person name="Churro C."/>
            <person name="Semedo-Aguiar A.P."/>
            <person name="Silva A.D."/>
            <person name="Pereira-Leal J.B."/>
            <person name="Leite R.B."/>
        </authorList>
    </citation>
    <scope>NUCLEOTIDE SEQUENCE [LARGE SCALE GENOMIC DNA]</scope>
    <source>
        <strain evidence="1 2">IPMA8</strain>
    </source>
</reference>
<dbReference type="Proteomes" id="UP000702425">
    <property type="component" value="Unassembled WGS sequence"/>
</dbReference>
<protein>
    <recommendedName>
        <fullName evidence="3">Transposase</fullName>
    </recommendedName>
</protein>
<evidence type="ECO:0000313" key="1">
    <source>
        <dbReference type="EMBL" id="NQE35525.1"/>
    </source>
</evidence>
<name>A0ABX2D1I0_9CYAN</name>
<proteinExistence type="predicted"/>
<gene>
    <name evidence="1" type="ORF">E5S67_03260</name>
</gene>
<evidence type="ECO:0008006" key="3">
    <source>
        <dbReference type="Google" id="ProtNLM"/>
    </source>
</evidence>
<comment type="caution">
    <text evidence="1">The sequence shown here is derived from an EMBL/GenBank/DDBJ whole genome shotgun (WGS) entry which is preliminary data.</text>
</comment>
<keyword evidence="2" id="KW-1185">Reference proteome</keyword>
<accession>A0ABX2D1I0</accession>
<sequence length="59" mass="7217">MAIIHQLECEIDLRMRVGKVDFFYRSFEAIRRYQRMEDCLNWCFFKIISIDGSVMNYTN</sequence>
<organism evidence="1 2">
    <name type="scientific">Microcoleus asticus IPMA8</name>
    <dbReference type="NCBI Taxonomy" id="2563858"/>
    <lineage>
        <taxon>Bacteria</taxon>
        <taxon>Bacillati</taxon>
        <taxon>Cyanobacteriota</taxon>
        <taxon>Cyanophyceae</taxon>
        <taxon>Oscillatoriophycideae</taxon>
        <taxon>Oscillatoriales</taxon>
        <taxon>Microcoleaceae</taxon>
        <taxon>Microcoleus</taxon>
        <taxon>Microcoleus asticus</taxon>
    </lineage>
</organism>
<dbReference type="EMBL" id="SRRZ01000057">
    <property type="protein sequence ID" value="NQE35525.1"/>
    <property type="molecule type" value="Genomic_DNA"/>
</dbReference>
<evidence type="ECO:0000313" key="2">
    <source>
        <dbReference type="Proteomes" id="UP000702425"/>
    </source>
</evidence>